<name>A0A8J3Y4L3_9ACTN</name>
<comment type="caution">
    <text evidence="1">The sequence shown here is derived from an EMBL/GenBank/DDBJ whole genome shotgun (WGS) entry which is preliminary data.</text>
</comment>
<proteinExistence type="predicted"/>
<reference evidence="1" key="1">
    <citation type="submission" date="2021-01" db="EMBL/GenBank/DDBJ databases">
        <title>Whole genome shotgun sequence of Spirilliplanes yamanashiensis NBRC 15828.</title>
        <authorList>
            <person name="Komaki H."/>
            <person name="Tamura T."/>
        </authorList>
    </citation>
    <scope>NUCLEOTIDE SEQUENCE</scope>
    <source>
        <strain evidence="1">NBRC 15828</strain>
    </source>
</reference>
<organism evidence="1 2">
    <name type="scientific">Spirilliplanes yamanashiensis</name>
    <dbReference type="NCBI Taxonomy" id="42233"/>
    <lineage>
        <taxon>Bacteria</taxon>
        <taxon>Bacillati</taxon>
        <taxon>Actinomycetota</taxon>
        <taxon>Actinomycetes</taxon>
        <taxon>Micromonosporales</taxon>
        <taxon>Micromonosporaceae</taxon>
        <taxon>Spirilliplanes</taxon>
    </lineage>
</organism>
<evidence type="ECO:0000313" key="1">
    <source>
        <dbReference type="EMBL" id="GIJ01387.1"/>
    </source>
</evidence>
<sequence length="206" mass="22689">MGEFIAVTAVRSTDAAFVADTIVRHARDNGVEAEPTDAHGDDLVAVHPPENGWTVVAWPMPVVAASLGGWLSRELGAQVSAIDVYDGDYWQHVAFYKGEVRDRFSSVPDHFATDAATAERLRREWAGDVSVLVDFFDRPKSAIAPYLVRAAEVSGPAFPGDEFDLDDVWVFVDFWRKLGITYPDPGAPLRHLRLDAEALPQDDPAR</sequence>
<accession>A0A8J3Y4L3</accession>
<evidence type="ECO:0000313" key="2">
    <source>
        <dbReference type="Proteomes" id="UP000652013"/>
    </source>
</evidence>
<gene>
    <name evidence="1" type="ORF">Sya03_07390</name>
</gene>
<dbReference type="Proteomes" id="UP000652013">
    <property type="component" value="Unassembled WGS sequence"/>
</dbReference>
<protein>
    <submittedName>
        <fullName evidence="1">Uncharacterized protein</fullName>
    </submittedName>
</protein>
<keyword evidence="2" id="KW-1185">Reference proteome</keyword>
<dbReference type="RefSeq" id="WP_203936719.1">
    <property type="nucleotide sequence ID" value="NZ_BAAAGJ010000005.1"/>
</dbReference>
<dbReference type="AlphaFoldDB" id="A0A8J3Y4L3"/>
<dbReference type="EMBL" id="BOOY01000004">
    <property type="protein sequence ID" value="GIJ01387.1"/>
    <property type="molecule type" value="Genomic_DNA"/>
</dbReference>